<evidence type="ECO:0000256" key="2">
    <source>
        <dbReference type="ARBA" id="ARBA00023004"/>
    </source>
</evidence>
<gene>
    <name evidence="4" type="ORF">CLV93_104228</name>
</gene>
<organism evidence="4 5">
    <name type="scientific">Prolixibacter denitrificans</name>
    <dbReference type="NCBI Taxonomy" id="1541063"/>
    <lineage>
        <taxon>Bacteria</taxon>
        <taxon>Pseudomonadati</taxon>
        <taxon>Bacteroidota</taxon>
        <taxon>Bacteroidia</taxon>
        <taxon>Marinilabiliales</taxon>
        <taxon>Prolixibacteraceae</taxon>
        <taxon>Prolixibacter</taxon>
    </lineage>
</organism>
<dbReference type="InterPro" id="IPR017900">
    <property type="entry name" value="4Fe4S_Fe_S_CS"/>
</dbReference>
<evidence type="ECO:0000313" key="5">
    <source>
        <dbReference type="Proteomes" id="UP000240621"/>
    </source>
</evidence>
<name>A0A2P8CE91_9BACT</name>
<comment type="caution">
    <text evidence="4">The sequence shown here is derived from an EMBL/GenBank/DDBJ whole genome shotgun (WGS) entry which is preliminary data.</text>
</comment>
<reference evidence="4 5" key="1">
    <citation type="submission" date="2018-03" db="EMBL/GenBank/DDBJ databases">
        <title>Genomic Encyclopedia of Archaeal and Bacterial Type Strains, Phase II (KMG-II): from individual species to whole genera.</title>
        <authorList>
            <person name="Goeker M."/>
        </authorList>
    </citation>
    <scope>NUCLEOTIDE SEQUENCE [LARGE SCALE GENOMIC DNA]</scope>
    <source>
        <strain evidence="4 5">DSM 27267</strain>
    </source>
</reference>
<keyword evidence="1" id="KW-0479">Metal-binding</keyword>
<evidence type="ECO:0008006" key="6">
    <source>
        <dbReference type="Google" id="ProtNLM"/>
    </source>
</evidence>
<dbReference type="RefSeq" id="WP_146142001.1">
    <property type="nucleotide sequence ID" value="NZ_BLAU01000001.1"/>
</dbReference>
<dbReference type="GO" id="GO:0046872">
    <property type="term" value="F:metal ion binding"/>
    <property type="evidence" value="ECO:0007669"/>
    <property type="project" value="UniProtKB-KW"/>
</dbReference>
<accession>A0A2P8CE91</accession>
<protein>
    <recommendedName>
        <fullName evidence="6">4Fe-4S ferredoxin-type domain-containing protein</fullName>
    </recommendedName>
</protein>
<dbReference type="GO" id="GO:0051536">
    <property type="term" value="F:iron-sulfur cluster binding"/>
    <property type="evidence" value="ECO:0007669"/>
    <property type="project" value="UniProtKB-KW"/>
</dbReference>
<dbReference type="EMBL" id="PYGC01000004">
    <property type="protein sequence ID" value="PSK83298.1"/>
    <property type="molecule type" value="Genomic_DNA"/>
</dbReference>
<sequence length="64" mass="7408">MSIQSELTRKLYHRGIDFLQFVDVSALPEEQNIAHCTTCLRCLVMCPWTQRYAQHSNPVNQVVS</sequence>
<evidence type="ECO:0000256" key="3">
    <source>
        <dbReference type="ARBA" id="ARBA00023014"/>
    </source>
</evidence>
<evidence type="ECO:0000313" key="4">
    <source>
        <dbReference type="EMBL" id="PSK83298.1"/>
    </source>
</evidence>
<dbReference type="Proteomes" id="UP000240621">
    <property type="component" value="Unassembled WGS sequence"/>
</dbReference>
<dbReference type="AlphaFoldDB" id="A0A2P8CE91"/>
<evidence type="ECO:0000256" key="1">
    <source>
        <dbReference type="ARBA" id="ARBA00022723"/>
    </source>
</evidence>
<proteinExistence type="predicted"/>
<keyword evidence="2" id="KW-0408">Iron</keyword>
<dbReference type="PROSITE" id="PS00198">
    <property type="entry name" value="4FE4S_FER_1"/>
    <property type="match status" value="1"/>
</dbReference>
<keyword evidence="3" id="KW-0411">Iron-sulfur</keyword>